<dbReference type="PROSITE" id="PS50931">
    <property type="entry name" value="HTH_LYSR"/>
    <property type="match status" value="1"/>
</dbReference>
<reference evidence="6 8" key="2">
    <citation type="journal article" date="2020" name="Int. J. Syst. Evol. Microbiol.">
        <title>Vagococcus xieshaowenii sp. nov., isolated from snow finch (Montifringilla taczanowskii) cloacal content.</title>
        <authorList>
            <person name="Ge Y."/>
            <person name="Yang J."/>
            <person name="Lai X.H."/>
            <person name="Zhang G."/>
            <person name="Jin D."/>
            <person name="Lu S."/>
            <person name="Wang B."/>
            <person name="Huang Y."/>
            <person name="Huang Y."/>
            <person name="Ren Z."/>
            <person name="Zhang X."/>
            <person name="Xu J."/>
        </authorList>
    </citation>
    <scope>NUCLEOTIDE SEQUENCE [LARGE SCALE GENOMIC DNA]</scope>
    <source>
        <strain evidence="8">personal::cf-49</strain>
        <strain evidence="6">Personal::cf-49</strain>
    </source>
</reference>
<sequence>MFTWIETFLSVYETRSFTKSADLLFISQPSVSVHIKKLEQHMNVPLFIRGGNHQLVPTEHADFLYPKLQLIKDDWQDLVRDAKELPMIKKDVTLALSNTNALKIIPKILPALLLNFPMINFQLIETNSNNVLTMLEQHQADIGLIEDDLIHPQLNREVFYQDDLVLCGDKNAPYWLIREQASGTYHYQDSYLKKHNLQPNFIKVNSNEMIVELLSEGIGQTIISNLLINNHDNIPIQQIITTRHLSIAWRKSNQDEDVLSIIQQIKNNFA</sequence>
<dbReference type="PANTHER" id="PTHR30126">
    <property type="entry name" value="HTH-TYPE TRANSCRIPTIONAL REGULATOR"/>
    <property type="match status" value="1"/>
</dbReference>
<keyword evidence="4" id="KW-0804">Transcription</keyword>
<dbReference type="InterPro" id="IPR036390">
    <property type="entry name" value="WH_DNA-bd_sf"/>
</dbReference>
<comment type="similarity">
    <text evidence="1">Belongs to the LysR transcriptional regulatory family.</text>
</comment>
<organism evidence="6 8">
    <name type="scientific">Vagococcus xieshaowenii</name>
    <dbReference type="NCBI Taxonomy" id="2562451"/>
    <lineage>
        <taxon>Bacteria</taxon>
        <taxon>Bacillati</taxon>
        <taxon>Bacillota</taxon>
        <taxon>Bacilli</taxon>
        <taxon>Lactobacillales</taxon>
        <taxon>Enterococcaceae</taxon>
        <taxon>Vagococcus</taxon>
    </lineage>
</organism>
<keyword evidence="2" id="KW-0805">Transcription regulation</keyword>
<dbReference type="EMBL" id="CP038865">
    <property type="protein sequence ID" value="QCA29137.1"/>
    <property type="molecule type" value="Genomic_DNA"/>
</dbReference>
<name>A0A4Z0D7M6_9ENTE</name>
<dbReference type="InterPro" id="IPR005119">
    <property type="entry name" value="LysR_subst-bd"/>
</dbReference>
<reference evidence="7 9" key="1">
    <citation type="submission" date="2019-03" db="EMBL/GenBank/DDBJ databases">
        <title>Vagococcus sp. was isolated fron gut of Carduelis flavirostris.</title>
        <authorList>
            <person name="Ge Y."/>
        </authorList>
    </citation>
    <scope>NUCLEOTIDE SEQUENCE [LARGE SCALE GENOMIC DNA]</scope>
    <source>
        <strain evidence="7 9">CF-210</strain>
    </source>
</reference>
<evidence type="ECO:0000256" key="1">
    <source>
        <dbReference type="ARBA" id="ARBA00009437"/>
    </source>
</evidence>
<evidence type="ECO:0000256" key="2">
    <source>
        <dbReference type="ARBA" id="ARBA00023015"/>
    </source>
</evidence>
<dbReference type="OrthoDB" id="9785745at2"/>
<dbReference type="GO" id="GO:0000976">
    <property type="term" value="F:transcription cis-regulatory region binding"/>
    <property type="evidence" value="ECO:0007669"/>
    <property type="project" value="TreeGrafter"/>
</dbReference>
<dbReference type="PANTHER" id="PTHR30126:SF40">
    <property type="entry name" value="HTH-TYPE TRANSCRIPTIONAL REGULATOR GLTR"/>
    <property type="match status" value="1"/>
</dbReference>
<dbReference type="InterPro" id="IPR000847">
    <property type="entry name" value="LysR_HTH_N"/>
</dbReference>
<evidence type="ECO:0000313" key="8">
    <source>
        <dbReference type="Proteomes" id="UP000296883"/>
    </source>
</evidence>
<dbReference type="GO" id="GO:0003700">
    <property type="term" value="F:DNA-binding transcription factor activity"/>
    <property type="evidence" value="ECO:0007669"/>
    <property type="project" value="InterPro"/>
</dbReference>
<evidence type="ECO:0000256" key="4">
    <source>
        <dbReference type="ARBA" id="ARBA00023163"/>
    </source>
</evidence>
<evidence type="ECO:0000259" key="5">
    <source>
        <dbReference type="PROSITE" id="PS50931"/>
    </source>
</evidence>
<dbReference type="Pfam" id="PF00126">
    <property type="entry name" value="HTH_1"/>
    <property type="match status" value="1"/>
</dbReference>
<gene>
    <name evidence="7" type="ORF">E4031_05745</name>
    <name evidence="6" type="ORF">E4Z98_07350</name>
</gene>
<dbReference type="AlphaFoldDB" id="A0A4Z0D7M6"/>
<proteinExistence type="inferred from homology"/>
<evidence type="ECO:0000256" key="3">
    <source>
        <dbReference type="ARBA" id="ARBA00023125"/>
    </source>
</evidence>
<dbReference type="Gene3D" id="3.40.190.290">
    <property type="match status" value="2"/>
</dbReference>
<evidence type="ECO:0000313" key="9">
    <source>
        <dbReference type="Proteomes" id="UP000297725"/>
    </source>
</evidence>
<dbReference type="SUPFAM" id="SSF46785">
    <property type="entry name" value="Winged helix' DNA-binding domain"/>
    <property type="match status" value="1"/>
</dbReference>
<dbReference type="SUPFAM" id="SSF53850">
    <property type="entry name" value="Periplasmic binding protein-like II"/>
    <property type="match status" value="1"/>
</dbReference>
<feature type="domain" description="HTH lysR-type" evidence="5">
    <location>
        <begin position="1"/>
        <end position="58"/>
    </location>
</feature>
<dbReference type="Proteomes" id="UP000297725">
    <property type="component" value="Unassembled WGS sequence"/>
</dbReference>
<dbReference type="EMBL" id="SRHU01000023">
    <property type="protein sequence ID" value="TFZ40886.1"/>
    <property type="molecule type" value="Genomic_DNA"/>
</dbReference>
<evidence type="ECO:0000313" key="7">
    <source>
        <dbReference type="EMBL" id="TFZ40886.1"/>
    </source>
</evidence>
<keyword evidence="8" id="KW-1185">Reference proteome</keyword>
<dbReference type="RefSeq" id="WP_135254491.1">
    <property type="nucleotide sequence ID" value="NZ_CP038865.1"/>
</dbReference>
<dbReference type="Proteomes" id="UP000296883">
    <property type="component" value="Chromosome"/>
</dbReference>
<dbReference type="Pfam" id="PF03466">
    <property type="entry name" value="LysR_substrate"/>
    <property type="match status" value="1"/>
</dbReference>
<dbReference type="PRINTS" id="PR00039">
    <property type="entry name" value="HTHLYSR"/>
</dbReference>
<protein>
    <submittedName>
        <fullName evidence="6">LysR family transcriptional regulator</fullName>
    </submittedName>
</protein>
<accession>A0A4Z0D7M6</accession>
<keyword evidence="3" id="KW-0238">DNA-binding</keyword>
<evidence type="ECO:0000313" key="6">
    <source>
        <dbReference type="EMBL" id="QCA29137.1"/>
    </source>
</evidence>
<dbReference type="InterPro" id="IPR036388">
    <property type="entry name" value="WH-like_DNA-bd_sf"/>
</dbReference>
<accession>A0A7Z2B4W3</accession>
<dbReference type="Gene3D" id="1.10.10.10">
    <property type="entry name" value="Winged helix-like DNA-binding domain superfamily/Winged helix DNA-binding domain"/>
    <property type="match status" value="1"/>
</dbReference>
<dbReference type="KEGG" id="vac:E4Z98_07350"/>